<feature type="domain" description="Rhodanese" evidence="1">
    <location>
        <begin position="46"/>
        <end position="89"/>
    </location>
</feature>
<dbReference type="PROSITE" id="PS50206">
    <property type="entry name" value="RHODANESE_3"/>
    <property type="match status" value="1"/>
</dbReference>
<dbReference type="Gene3D" id="3.50.50.60">
    <property type="entry name" value="FAD/NAD(P)-binding domain"/>
    <property type="match status" value="1"/>
</dbReference>
<dbReference type="SUPFAM" id="SSF54373">
    <property type="entry name" value="FAD-linked reductases, C-terminal domain"/>
    <property type="match status" value="1"/>
</dbReference>
<evidence type="ECO:0000313" key="3">
    <source>
        <dbReference type="Proteomes" id="UP001186944"/>
    </source>
</evidence>
<dbReference type="InterPro" id="IPR006076">
    <property type="entry name" value="FAD-dep_OxRdtase"/>
</dbReference>
<organism evidence="2 3">
    <name type="scientific">Pinctada imbricata</name>
    <name type="common">Atlantic pearl-oyster</name>
    <name type="synonym">Pinctada martensii</name>
    <dbReference type="NCBI Taxonomy" id="66713"/>
    <lineage>
        <taxon>Eukaryota</taxon>
        <taxon>Metazoa</taxon>
        <taxon>Spiralia</taxon>
        <taxon>Lophotrochozoa</taxon>
        <taxon>Mollusca</taxon>
        <taxon>Bivalvia</taxon>
        <taxon>Autobranchia</taxon>
        <taxon>Pteriomorphia</taxon>
        <taxon>Pterioida</taxon>
        <taxon>Pterioidea</taxon>
        <taxon>Pteriidae</taxon>
        <taxon>Pinctada</taxon>
    </lineage>
</organism>
<dbReference type="Pfam" id="PF01266">
    <property type="entry name" value="DAO"/>
    <property type="match status" value="1"/>
</dbReference>
<dbReference type="InterPro" id="IPR001763">
    <property type="entry name" value="Rhodanese-like_dom"/>
</dbReference>
<accession>A0AA89BSL6</accession>
<gene>
    <name evidence="2" type="ORF">FSP39_010084</name>
</gene>
<evidence type="ECO:0000259" key="1">
    <source>
        <dbReference type="PROSITE" id="PS50206"/>
    </source>
</evidence>
<dbReference type="Proteomes" id="UP001186944">
    <property type="component" value="Unassembled WGS sequence"/>
</dbReference>
<proteinExistence type="predicted"/>
<reference evidence="2" key="1">
    <citation type="submission" date="2019-08" db="EMBL/GenBank/DDBJ databases">
        <title>The improved chromosome-level genome for the pearl oyster Pinctada fucata martensii using PacBio sequencing and Hi-C.</title>
        <authorList>
            <person name="Zheng Z."/>
        </authorList>
    </citation>
    <scope>NUCLEOTIDE SEQUENCE</scope>
    <source>
        <strain evidence="2">ZZ-2019</strain>
        <tissue evidence="2">Adductor muscle</tissue>
    </source>
</reference>
<name>A0AA89BSL6_PINIB</name>
<protein>
    <recommendedName>
        <fullName evidence="1">Rhodanese domain-containing protein</fullName>
    </recommendedName>
</protein>
<keyword evidence="3" id="KW-1185">Reference proteome</keyword>
<dbReference type="PANTHER" id="PTHR13847">
    <property type="entry name" value="SARCOSINE DEHYDROGENASE-RELATED"/>
    <property type="match status" value="1"/>
</dbReference>
<dbReference type="EMBL" id="VSWD01000012">
    <property type="protein sequence ID" value="KAK3085891.1"/>
    <property type="molecule type" value="Genomic_DNA"/>
</dbReference>
<dbReference type="PANTHER" id="PTHR13847:SF193">
    <property type="entry name" value="PYRUVATE DEHYDROGENASE PHOSPHATASE REGULATORY SUBUNIT, MITOCHONDRIAL"/>
    <property type="match status" value="1"/>
</dbReference>
<sequence length="394" mass="43132">MPLLRCLTRIRPGCLIKCLRRYSSVSTNELHGERAKGAELPKDAKVVVCGGGVMGASVAYHLADLGVKDIVLLEQGKITCGTTWHSVGLIGQVGRDDVTNCKLMQYSKNLYKNFETLGEYVGWKECGSLLLARTKDRMTMLKKKRDIAIWVRTDDLEGGLYIPSDGALTAPDVNVAFINLAKRKGVQVFEGVGVNRVVSSKGRVSGVETTHGKIDCQSFVNCSGMWARDLGRKTDPQVNIPLHACEHFYIATTPIQGMDPMLPVIRDYDGLVYFREWSGGIMAGGFEPVAKPTFQHGVPSDFQFQLLQDDWDHFQILLDAIVHRIPAMETANVQKMFNGPESFTPDGNWLIGECPELQNYFVAAGMGGTGIVSAGGVGKHLAEWVLTGQPSPGK</sequence>
<dbReference type="SUPFAM" id="SSF51905">
    <property type="entry name" value="FAD/NAD(P)-binding domain"/>
    <property type="match status" value="1"/>
</dbReference>
<comment type="caution">
    <text evidence="2">The sequence shown here is derived from an EMBL/GenBank/DDBJ whole genome shotgun (WGS) entry which is preliminary data.</text>
</comment>
<dbReference type="InterPro" id="IPR036188">
    <property type="entry name" value="FAD/NAD-bd_sf"/>
</dbReference>
<evidence type="ECO:0000313" key="2">
    <source>
        <dbReference type="EMBL" id="KAK3085891.1"/>
    </source>
</evidence>
<dbReference type="GO" id="GO:0005759">
    <property type="term" value="C:mitochondrial matrix"/>
    <property type="evidence" value="ECO:0007669"/>
    <property type="project" value="TreeGrafter"/>
</dbReference>
<dbReference type="AlphaFoldDB" id="A0AA89BSL6"/>
<dbReference type="Gene3D" id="3.30.9.10">
    <property type="entry name" value="D-Amino Acid Oxidase, subunit A, domain 2"/>
    <property type="match status" value="1"/>
</dbReference>